<dbReference type="PANTHER" id="PTHR11559">
    <property type="entry name" value="CARBOXYLESTERASE"/>
    <property type="match status" value="1"/>
</dbReference>
<dbReference type="Gene3D" id="3.40.50.1820">
    <property type="entry name" value="alpha/beta hydrolase"/>
    <property type="match status" value="1"/>
</dbReference>
<keyword evidence="2" id="KW-0732">Signal</keyword>
<keyword evidence="5" id="KW-1185">Reference proteome</keyword>
<dbReference type="SUPFAM" id="SSF53474">
    <property type="entry name" value="alpha/beta-Hydrolases"/>
    <property type="match status" value="1"/>
</dbReference>
<dbReference type="InterPro" id="IPR002018">
    <property type="entry name" value="CarbesteraseB"/>
</dbReference>
<dbReference type="EMBL" id="JASWJB010000374">
    <property type="protein sequence ID" value="KAK2591000.1"/>
    <property type="molecule type" value="Genomic_DNA"/>
</dbReference>
<feature type="region of interest" description="Disordered" evidence="1">
    <location>
        <begin position="151"/>
        <end position="171"/>
    </location>
</feature>
<gene>
    <name evidence="4" type="ORF">QQS21_011313</name>
</gene>
<protein>
    <recommendedName>
        <fullName evidence="3">Carboxylesterase type B domain-containing protein</fullName>
    </recommendedName>
</protein>
<dbReference type="AlphaFoldDB" id="A0AAJ0FW03"/>
<feature type="chain" id="PRO_5042619148" description="Carboxylesterase type B domain-containing protein" evidence="2">
    <location>
        <begin position="18"/>
        <end position="567"/>
    </location>
</feature>
<accession>A0AAJ0FW03</accession>
<feature type="signal peptide" evidence="2">
    <location>
        <begin position="1"/>
        <end position="17"/>
    </location>
</feature>
<evidence type="ECO:0000259" key="3">
    <source>
        <dbReference type="Pfam" id="PF00135"/>
    </source>
</evidence>
<proteinExistence type="predicted"/>
<reference evidence="4" key="1">
    <citation type="submission" date="2023-06" db="EMBL/GenBank/DDBJ databases">
        <title>Conoideocrella luteorostrata (Hypocreales: Clavicipitaceae), a potential biocontrol fungus for elongate hemlock scale in United States Christmas tree production areas.</title>
        <authorList>
            <person name="Barrett H."/>
            <person name="Lovett B."/>
            <person name="Macias A.M."/>
            <person name="Stajich J.E."/>
            <person name="Kasson M.T."/>
        </authorList>
    </citation>
    <scope>NUCLEOTIDE SEQUENCE</scope>
    <source>
        <strain evidence="4">ARSEF 14590</strain>
    </source>
</reference>
<organism evidence="4 5">
    <name type="scientific">Conoideocrella luteorostrata</name>
    <dbReference type="NCBI Taxonomy" id="1105319"/>
    <lineage>
        <taxon>Eukaryota</taxon>
        <taxon>Fungi</taxon>
        <taxon>Dikarya</taxon>
        <taxon>Ascomycota</taxon>
        <taxon>Pezizomycotina</taxon>
        <taxon>Sordariomycetes</taxon>
        <taxon>Hypocreomycetidae</taxon>
        <taxon>Hypocreales</taxon>
        <taxon>Clavicipitaceae</taxon>
        <taxon>Conoideocrella</taxon>
    </lineage>
</organism>
<dbReference type="Pfam" id="PF00135">
    <property type="entry name" value="COesterase"/>
    <property type="match status" value="1"/>
</dbReference>
<sequence length="567" mass="60883">MLRYIIAFFVSSTAVSARSLPRLNSNDGGYQTRGKGLTVSTSSGIFAPHIPPSYPEIASFPDIRYAETPIGDLRFAPPVAAKAPLDSSVQYKTKLPAGCFQYVPPYLDNTAATEAGNGAAMFQRGDYSNTTEDCLRLSIFAPKWAVKHQTATATATAPRHGNGEASSRGSHNKTSLPVIIWIHGGGYSFGGTNVPYQLAQSWVQRSQRHIVVQVQYRLNLLGMPNSAGLAAQGQNLNVGLLDQRLAVEWVAKNIAFMGGDPTRITIWGESAGAYGVDGYLHAWKDDPIVSGVIADSGNALLVDTASTTAANYSQFSHVASRLGCTNTNAAAELDCMRQVPSLKLQSYLQASVGSGHGTGAADDGLSFAAVVDNVTVFSNYSRRLSHGGRDFASKVNLLIGTNTNEGAVVVPYNFNGSETATSLPKFLQPTAKTFKLGLQCSTLQEVRLRAAAGSHTWQYLYGGNFSDISPRPWLGAYHTAELPLIFGTYGTEGKATELEHRVSRNMQDLYLAFAENPASGLTQAGWPEARGSTEGWEIMKWAMDGKVSEIGGISELKNECLKNGYRV</sequence>
<dbReference type="Proteomes" id="UP001251528">
    <property type="component" value="Unassembled WGS sequence"/>
</dbReference>
<dbReference type="InterPro" id="IPR050309">
    <property type="entry name" value="Type-B_Carboxylest/Lipase"/>
</dbReference>
<comment type="caution">
    <text evidence="4">The sequence shown here is derived from an EMBL/GenBank/DDBJ whole genome shotgun (WGS) entry which is preliminary data.</text>
</comment>
<name>A0AAJ0FW03_9HYPO</name>
<feature type="domain" description="Carboxylesterase type B" evidence="3">
    <location>
        <begin position="56"/>
        <end position="419"/>
    </location>
</feature>
<evidence type="ECO:0000313" key="5">
    <source>
        <dbReference type="Proteomes" id="UP001251528"/>
    </source>
</evidence>
<evidence type="ECO:0000313" key="4">
    <source>
        <dbReference type="EMBL" id="KAK2591000.1"/>
    </source>
</evidence>
<dbReference type="InterPro" id="IPR029058">
    <property type="entry name" value="AB_hydrolase_fold"/>
</dbReference>
<evidence type="ECO:0000256" key="2">
    <source>
        <dbReference type="SAM" id="SignalP"/>
    </source>
</evidence>
<evidence type="ECO:0000256" key="1">
    <source>
        <dbReference type="SAM" id="MobiDB-lite"/>
    </source>
</evidence>